<dbReference type="OrthoDB" id="5952792at2"/>
<feature type="region of interest" description="Disordered" evidence="1">
    <location>
        <begin position="369"/>
        <end position="401"/>
    </location>
</feature>
<reference evidence="3 4" key="1">
    <citation type="submission" date="2019-06" db="EMBL/GenBank/DDBJ databases">
        <title>A complete genome sequence for Luteibacter pinisoli MAH-14.</title>
        <authorList>
            <person name="Baltrus D.A."/>
        </authorList>
    </citation>
    <scope>NUCLEOTIDE SEQUENCE [LARGE SCALE GENOMIC DNA]</scope>
    <source>
        <strain evidence="3 4">MAH-14</strain>
    </source>
</reference>
<dbReference type="InterPro" id="IPR018712">
    <property type="entry name" value="Tle1-like_cat"/>
</dbReference>
<dbReference type="AlphaFoldDB" id="A0A4Y5Z8J6"/>
<dbReference type="PANTHER" id="PTHR33840">
    <property type="match status" value="1"/>
</dbReference>
<evidence type="ECO:0000259" key="2">
    <source>
        <dbReference type="Pfam" id="PF09994"/>
    </source>
</evidence>
<proteinExistence type="predicted"/>
<name>A0A4Y5Z8J6_9GAMM</name>
<sequence length="479" mass="52178">MKENHKRDGNGRYLDGVDTVFTGSNVLRSFDVARGQLGAFSAPSLLEVGAERQRLFVANFDGTGNHAGTDTDHITNIGRIAGAIAGSGDSRVAQAYVNGPGTDGSAPKRLADNAWGISHDERVRRMYEMFAEKAEEWLRSDPKADIRVLVTGFSRGAEEAASFTRMLHERGVEIETDSGRLRLREGGSIPQAVVLYDPVGTGHPRAHDRRLPPSVVSGIQIVAADERRTQFPSSTIIRRGISRDGRFLGVTVPGSHSDVGGSYHTDGLARATEALVSDYINSLTEDGFVSRPELSRLVADYDMHKSEQHQPFYTTGAFERLGTRDTRGAEAHPSHCRLVDDCAPPEPADVALLERMGPTHPARWVKHRSTLSVAKSPSSRRRYPRMSTMSRRSKPLAPRRRVLTSGVASWIRRHRGRTTISPSVRRLKSATTKSIFRSSHPSGSKGIPPAPPTPTTATTPSTNPSTTSSTPSTPRRASP</sequence>
<dbReference type="Pfam" id="PF09994">
    <property type="entry name" value="T6SS_Tle1-like_cat"/>
    <property type="match status" value="1"/>
</dbReference>
<dbReference type="EMBL" id="CP041046">
    <property type="protein sequence ID" value="QDE40665.1"/>
    <property type="molecule type" value="Genomic_DNA"/>
</dbReference>
<dbReference type="KEGG" id="lpy:FIV34_16350"/>
<feature type="domain" description="T6SS Phospholipase effector Tle1-like catalytic" evidence="2">
    <location>
        <begin position="56"/>
        <end position="172"/>
    </location>
</feature>
<feature type="region of interest" description="Disordered" evidence="1">
    <location>
        <begin position="419"/>
        <end position="479"/>
    </location>
</feature>
<dbReference type="Proteomes" id="UP000316093">
    <property type="component" value="Chromosome"/>
</dbReference>
<evidence type="ECO:0000313" key="4">
    <source>
        <dbReference type="Proteomes" id="UP000316093"/>
    </source>
</evidence>
<accession>A0A4Y5Z8J6</accession>
<feature type="compositionally biased region" description="Polar residues" evidence="1">
    <location>
        <begin position="429"/>
        <end position="442"/>
    </location>
</feature>
<evidence type="ECO:0000313" key="3">
    <source>
        <dbReference type="EMBL" id="QDE40665.1"/>
    </source>
</evidence>
<dbReference type="PANTHER" id="PTHR33840:SF1">
    <property type="entry name" value="TLE1 PHOSPHOLIPASE DOMAIN-CONTAINING PROTEIN"/>
    <property type="match status" value="1"/>
</dbReference>
<keyword evidence="4" id="KW-1185">Reference proteome</keyword>
<organism evidence="3 4">
    <name type="scientific">Luteibacter pinisoli</name>
    <dbReference type="NCBI Taxonomy" id="2589080"/>
    <lineage>
        <taxon>Bacteria</taxon>
        <taxon>Pseudomonadati</taxon>
        <taxon>Pseudomonadota</taxon>
        <taxon>Gammaproteobacteria</taxon>
        <taxon>Lysobacterales</taxon>
        <taxon>Rhodanobacteraceae</taxon>
        <taxon>Luteibacter</taxon>
    </lineage>
</organism>
<evidence type="ECO:0000256" key="1">
    <source>
        <dbReference type="SAM" id="MobiDB-lite"/>
    </source>
</evidence>
<protein>
    <submittedName>
        <fullName evidence="3">DUF2235 domain-containing protein</fullName>
    </submittedName>
</protein>
<feature type="compositionally biased region" description="Low complexity" evidence="1">
    <location>
        <begin position="455"/>
        <end position="479"/>
    </location>
</feature>
<feature type="compositionally biased region" description="Basic residues" evidence="1">
    <location>
        <begin position="391"/>
        <end position="401"/>
    </location>
</feature>
<gene>
    <name evidence="3" type="ORF">FIV34_16350</name>
</gene>